<proteinExistence type="predicted"/>
<dbReference type="EMBL" id="UINC01074554">
    <property type="protein sequence ID" value="SVC11867.1"/>
    <property type="molecule type" value="Genomic_DNA"/>
</dbReference>
<protein>
    <submittedName>
        <fullName evidence="1">Uncharacterized protein</fullName>
    </submittedName>
</protein>
<evidence type="ECO:0000313" key="1">
    <source>
        <dbReference type="EMBL" id="SVC11867.1"/>
    </source>
</evidence>
<reference evidence="1" key="1">
    <citation type="submission" date="2018-05" db="EMBL/GenBank/DDBJ databases">
        <authorList>
            <person name="Lanie J.A."/>
            <person name="Ng W.-L."/>
            <person name="Kazmierczak K.M."/>
            <person name="Andrzejewski T.M."/>
            <person name="Davidsen T.M."/>
            <person name="Wayne K.J."/>
            <person name="Tettelin H."/>
            <person name="Glass J.I."/>
            <person name="Rusch D."/>
            <person name="Podicherti R."/>
            <person name="Tsui H.-C.T."/>
            <person name="Winkler M.E."/>
        </authorList>
    </citation>
    <scope>NUCLEOTIDE SEQUENCE</scope>
</reference>
<feature type="non-terminal residue" evidence="1">
    <location>
        <position position="45"/>
    </location>
</feature>
<feature type="non-terminal residue" evidence="1">
    <location>
        <position position="1"/>
    </location>
</feature>
<organism evidence="1">
    <name type="scientific">marine metagenome</name>
    <dbReference type="NCBI Taxonomy" id="408172"/>
    <lineage>
        <taxon>unclassified sequences</taxon>
        <taxon>metagenomes</taxon>
        <taxon>ecological metagenomes</taxon>
    </lineage>
</organism>
<dbReference type="AlphaFoldDB" id="A0A382JL89"/>
<gene>
    <name evidence="1" type="ORF">METZ01_LOCUS264721</name>
</gene>
<accession>A0A382JL89</accession>
<sequence length="45" mass="5413">WCRQREPVTTTRPPRTNAISLRRWKSANMIRWCANTWPTRSPRSS</sequence>
<name>A0A382JL89_9ZZZZ</name>